<dbReference type="SUPFAM" id="SSF53474">
    <property type="entry name" value="alpha/beta-Hydrolases"/>
    <property type="match status" value="1"/>
</dbReference>
<sequence length="492" mass="55290">MAVSLITAANAGFWTALPIQPKFLRDLSSLVFSGYYMLSPDNADEKSRKFNYNTSANHLRAAFELVRNPYLAFVSSLKRKTLITNLTFEIPRPRNSIYVRPVKASIWYNKPIEELKNETKMIFHIHGGGFVSTYSELHADSLTAWAIQTDLPIISIDYHLAPEYPFPYALDECFEAYVSIMRSLGLCVGLSGTVEPDVVFTGDSAGGNIATATLLKIILHNRELQESGSTERPLKKPVSIVLTYPALDLGPAGVCGKREMDLIRQQAEDDGNDTLLEKKNRIVETYFAGLKPVPMKALVKPGTVFEDHDDRPILTLSSRILFFQDAILAAPALYCMVLLYTGTDRGSTDFKNEPLMSPLWADETLLSEFPKTYITCGDIDPLVDDSVMFASRLRNARRKHVETDRDLATTDIVEIKLLTAISHGFLQFEDVWPQARAIYQDIGEWFLRSFADADALTKLTKNTRVLPAPEEFADVKLYHDPFQPGRNGFVHY</sequence>
<accession>A0A9P5G5T6</accession>
<reference evidence="2" key="1">
    <citation type="journal article" date="2020" name="Front. Microbiol.">
        <title>Phenotypic and Genetic Characterization of the Cheese Ripening Yeast Geotrichum candidum.</title>
        <authorList>
            <person name="Perkins V."/>
            <person name="Vignola S."/>
            <person name="Lessard M.H."/>
            <person name="Plante P.L."/>
            <person name="Corbeil J."/>
            <person name="Dugat-Bony E."/>
            <person name="Frenette M."/>
            <person name="Labrie S."/>
        </authorList>
    </citation>
    <scope>NUCLEOTIDE SEQUENCE</scope>
    <source>
        <strain evidence="2">LMA-70</strain>
    </source>
</reference>
<evidence type="ECO:0000313" key="3">
    <source>
        <dbReference type="Proteomes" id="UP000750522"/>
    </source>
</evidence>
<dbReference type="InterPro" id="IPR029058">
    <property type="entry name" value="AB_hydrolase_fold"/>
</dbReference>
<dbReference type="PANTHER" id="PTHR23025">
    <property type="entry name" value="TRIACYLGLYCEROL LIPASE"/>
    <property type="match status" value="1"/>
</dbReference>
<proteinExistence type="predicted"/>
<evidence type="ECO:0000259" key="1">
    <source>
        <dbReference type="Pfam" id="PF07859"/>
    </source>
</evidence>
<dbReference type="GO" id="GO:0019433">
    <property type="term" value="P:triglyceride catabolic process"/>
    <property type="evidence" value="ECO:0007669"/>
    <property type="project" value="TreeGrafter"/>
</dbReference>
<dbReference type="GO" id="GO:0004771">
    <property type="term" value="F:sterol ester esterase activity"/>
    <property type="evidence" value="ECO:0007669"/>
    <property type="project" value="TreeGrafter"/>
</dbReference>
<dbReference type="GO" id="GO:0005829">
    <property type="term" value="C:cytosol"/>
    <property type="evidence" value="ECO:0007669"/>
    <property type="project" value="TreeGrafter"/>
</dbReference>
<feature type="domain" description="Alpha/beta hydrolase fold-3" evidence="1">
    <location>
        <begin position="122"/>
        <end position="249"/>
    </location>
</feature>
<reference evidence="2" key="2">
    <citation type="submission" date="2020-01" db="EMBL/GenBank/DDBJ databases">
        <authorList>
            <person name="Perkins V."/>
            <person name="Lessard M.-H."/>
            <person name="Dugat-Bony E."/>
            <person name="Frenette M."/>
            <person name="Labrie S."/>
        </authorList>
    </citation>
    <scope>NUCLEOTIDE SEQUENCE</scope>
    <source>
        <strain evidence="2">LMA-70</strain>
    </source>
</reference>
<protein>
    <recommendedName>
        <fullName evidence="1">Alpha/beta hydrolase fold-3 domain-containing protein</fullName>
    </recommendedName>
</protein>
<dbReference type="Proteomes" id="UP000750522">
    <property type="component" value="Unassembled WGS sequence"/>
</dbReference>
<feature type="domain" description="Alpha/beta hydrolase fold-3" evidence="1">
    <location>
        <begin position="324"/>
        <end position="403"/>
    </location>
</feature>
<dbReference type="EMBL" id="QQZK01000044">
    <property type="protein sequence ID" value="KAF5100711.1"/>
    <property type="molecule type" value="Genomic_DNA"/>
</dbReference>
<dbReference type="Pfam" id="PF07859">
    <property type="entry name" value="Abhydrolase_3"/>
    <property type="match status" value="2"/>
</dbReference>
<dbReference type="AlphaFoldDB" id="A0A9P5G5T6"/>
<dbReference type="GO" id="GO:0004806">
    <property type="term" value="F:triacylglycerol lipase activity"/>
    <property type="evidence" value="ECO:0007669"/>
    <property type="project" value="TreeGrafter"/>
</dbReference>
<gene>
    <name evidence="2" type="ORF">DV451_002474</name>
</gene>
<dbReference type="InterPro" id="IPR013094">
    <property type="entry name" value="AB_hydrolase_3"/>
</dbReference>
<dbReference type="PANTHER" id="PTHR23025:SF3">
    <property type="entry name" value="HORMONE-SENSITIVE LIPASE"/>
    <property type="match status" value="1"/>
</dbReference>
<name>A0A9P5G5T6_GEOCN</name>
<comment type="caution">
    <text evidence="2">The sequence shown here is derived from an EMBL/GenBank/DDBJ whole genome shotgun (WGS) entry which is preliminary data.</text>
</comment>
<organism evidence="2 3">
    <name type="scientific">Geotrichum candidum</name>
    <name type="common">Oospora lactis</name>
    <name type="synonym">Dipodascus geotrichum</name>
    <dbReference type="NCBI Taxonomy" id="1173061"/>
    <lineage>
        <taxon>Eukaryota</taxon>
        <taxon>Fungi</taxon>
        <taxon>Dikarya</taxon>
        <taxon>Ascomycota</taxon>
        <taxon>Saccharomycotina</taxon>
        <taxon>Dipodascomycetes</taxon>
        <taxon>Dipodascales</taxon>
        <taxon>Dipodascaceae</taxon>
        <taxon>Geotrichum</taxon>
    </lineage>
</organism>
<dbReference type="Gene3D" id="3.40.50.1820">
    <property type="entry name" value="alpha/beta hydrolase"/>
    <property type="match status" value="1"/>
</dbReference>
<evidence type="ECO:0000313" key="2">
    <source>
        <dbReference type="EMBL" id="KAF5100711.1"/>
    </source>
</evidence>